<dbReference type="GO" id="GO:0009055">
    <property type="term" value="F:electron transfer activity"/>
    <property type="evidence" value="ECO:0007669"/>
    <property type="project" value="InterPro"/>
</dbReference>
<evidence type="ECO:0000256" key="5">
    <source>
        <dbReference type="SAM" id="Phobius"/>
    </source>
</evidence>
<accession>A0A934UNC3</accession>
<keyword evidence="2 4" id="KW-0479">Metal-binding</keyword>
<gene>
    <name evidence="7" type="ORF">I5M19_10615</name>
</gene>
<organism evidence="7 8">
    <name type="scientific">Mucilaginibacter segetis</name>
    <dbReference type="NCBI Taxonomy" id="2793071"/>
    <lineage>
        <taxon>Bacteria</taxon>
        <taxon>Pseudomonadati</taxon>
        <taxon>Bacteroidota</taxon>
        <taxon>Sphingobacteriia</taxon>
        <taxon>Sphingobacteriales</taxon>
        <taxon>Sphingobacteriaceae</taxon>
        <taxon>Mucilaginibacter</taxon>
    </lineage>
</organism>
<dbReference type="Gene3D" id="1.10.760.10">
    <property type="entry name" value="Cytochrome c-like domain"/>
    <property type="match status" value="2"/>
</dbReference>
<evidence type="ECO:0000256" key="1">
    <source>
        <dbReference type="ARBA" id="ARBA00022617"/>
    </source>
</evidence>
<dbReference type="SUPFAM" id="SSF46626">
    <property type="entry name" value="Cytochrome c"/>
    <property type="match status" value="2"/>
</dbReference>
<keyword evidence="3 4" id="KW-0408">Iron</keyword>
<dbReference type="Pfam" id="PF21342">
    <property type="entry name" value="SoxA-TsdA_cyt-c"/>
    <property type="match status" value="1"/>
</dbReference>
<reference evidence="7" key="1">
    <citation type="submission" date="2020-12" db="EMBL/GenBank/DDBJ databases">
        <title>Bacterial novel species Mucilaginibacter sp. SD-g isolated from soil.</title>
        <authorList>
            <person name="Jung H.-Y."/>
        </authorList>
    </citation>
    <scope>NUCLEOTIDE SEQUENCE</scope>
    <source>
        <strain evidence="7">SD-g</strain>
    </source>
</reference>
<dbReference type="AlphaFoldDB" id="A0A934UNC3"/>
<comment type="caution">
    <text evidence="7">The sequence shown here is derived from an EMBL/GenBank/DDBJ whole genome shotgun (WGS) entry which is preliminary data.</text>
</comment>
<evidence type="ECO:0000256" key="3">
    <source>
        <dbReference type="ARBA" id="ARBA00023004"/>
    </source>
</evidence>
<evidence type="ECO:0000256" key="4">
    <source>
        <dbReference type="PROSITE-ProRule" id="PRU00433"/>
    </source>
</evidence>
<dbReference type="InterPro" id="IPR036909">
    <property type="entry name" value="Cyt_c-like_dom_sf"/>
</dbReference>
<dbReference type="GO" id="GO:0020037">
    <property type="term" value="F:heme binding"/>
    <property type="evidence" value="ECO:0007669"/>
    <property type="project" value="InterPro"/>
</dbReference>
<keyword evidence="5" id="KW-0812">Transmembrane</keyword>
<evidence type="ECO:0000313" key="7">
    <source>
        <dbReference type="EMBL" id="MBK0379762.1"/>
    </source>
</evidence>
<evidence type="ECO:0000259" key="6">
    <source>
        <dbReference type="PROSITE" id="PS51007"/>
    </source>
</evidence>
<name>A0A934UNC3_9SPHI</name>
<dbReference type="PANTHER" id="PTHR35008:SF4">
    <property type="entry name" value="BLL4482 PROTEIN"/>
    <property type="match status" value="1"/>
</dbReference>
<dbReference type="RefSeq" id="WP_200066307.1">
    <property type="nucleotide sequence ID" value="NZ_JAEHFW010000002.1"/>
</dbReference>
<feature type="transmembrane region" description="Helical" evidence="5">
    <location>
        <begin position="12"/>
        <end position="36"/>
    </location>
</feature>
<dbReference type="Proteomes" id="UP000613193">
    <property type="component" value="Unassembled WGS sequence"/>
</dbReference>
<feature type="domain" description="Cytochrome c" evidence="6">
    <location>
        <begin position="217"/>
        <end position="308"/>
    </location>
</feature>
<keyword evidence="5" id="KW-0472">Membrane</keyword>
<dbReference type="PANTHER" id="PTHR35008">
    <property type="entry name" value="BLL4482 PROTEIN-RELATED"/>
    <property type="match status" value="1"/>
</dbReference>
<protein>
    <submittedName>
        <fullName evidence="7">C-type cytochrome</fullName>
    </submittedName>
</protein>
<dbReference type="EMBL" id="JAEHFW010000002">
    <property type="protein sequence ID" value="MBK0379762.1"/>
    <property type="molecule type" value="Genomic_DNA"/>
</dbReference>
<evidence type="ECO:0000256" key="2">
    <source>
        <dbReference type="ARBA" id="ARBA00022723"/>
    </source>
</evidence>
<proteinExistence type="predicted"/>
<evidence type="ECO:0000313" key="8">
    <source>
        <dbReference type="Proteomes" id="UP000613193"/>
    </source>
</evidence>
<dbReference type="PROSITE" id="PS51007">
    <property type="entry name" value="CYTC"/>
    <property type="match status" value="1"/>
</dbReference>
<dbReference type="Pfam" id="PF00034">
    <property type="entry name" value="Cytochrom_C"/>
    <property type="match status" value="1"/>
</dbReference>
<keyword evidence="8" id="KW-1185">Reference proteome</keyword>
<sequence length="359" mass="39476">MKLNDQHELIKAIVKLSVYTVYIAVIMIVCFIILIISLSDLNSPATTGTSIQAIVASTSAPVTVASAINPPAETIWQAPDTSTIPAGKQGNMIRYGRELLAHTAKYFGPKGSIAQITNGMNCQNCHLDGGVRLFANNYAVFVVNYPKMSKRSGKVEPASERIAECFQRSLNGSVPDITSKEIKAMLAYMTWVGKDVKKGEKLFGHATEVLPYLSKPADPVKGRAVYVANCKSCHGNKGQGLPDADRKGYIYPPLWGEHSYNDGAGMGRIINFAGFVKNNMPYGSSTYRHPTLTNEEAWNVAAFVNSQPRPHIDQHNDWKKIADKPVDYPLGPYIDNFSEKQHKYGPFKPIIAAQKQTIK</sequence>
<keyword evidence="5" id="KW-1133">Transmembrane helix</keyword>
<dbReference type="InterPro" id="IPR009056">
    <property type="entry name" value="Cyt_c-like_dom"/>
</dbReference>
<dbReference type="InterPro" id="IPR051459">
    <property type="entry name" value="Cytochrome_c-type_DH"/>
</dbReference>
<keyword evidence="1 4" id="KW-0349">Heme</keyword>
<dbReference type="GO" id="GO:0046872">
    <property type="term" value="F:metal ion binding"/>
    <property type="evidence" value="ECO:0007669"/>
    <property type="project" value="UniProtKB-KW"/>
</dbReference>